<proteinExistence type="predicted"/>
<dbReference type="PANTHER" id="PTHR21192:SF2">
    <property type="entry name" value="NADH DEHYDROGENASE [UBIQUINONE] 1 ALPHA SUBCOMPLEX ASSEMBLY FACTOR 3"/>
    <property type="match status" value="1"/>
</dbReference>
<name>A0A1H7SI54_9RHOB</name>
<dbReference type="STRING" id="188906.SAMN04488526_3372"/>
<keyword evidence="2" id="KW-1185">Reference proteome</keyword>
<dbReference type="EMBL" id="FNZQ01000008">
    <property type="protein sequence ID" value="SEL72340.1"/>
    <property type="molecule type" value="Genomic_DNA"/>
</dbReference>
<dbReference type="InterPro" id="IPR007523">
    <property type="entry name" value="NDUFAF3/AAMDC"/>
</dbReference>
<dbReference type="AlphaFoldDB" id="A0A1H7SI54"/>
<dbReference type="Gene3D" id="3.40.1230.10">
    <property type="entry name" value="MTH938-like"/>
    <property type="match status" value="1"/>
</dbReference>
<dbReference type="PANTHER" id="PTHR21192">
    <property type="entry name" value="NUCLEAR PROTEIN E3-3"/>
    <property type="match status" value="1"/>
</dbReference>
<dbReference type="InterPro" id="IPR036748">
    <property type="entry name" value="MTH938-like_sf"/>
</dbReference>
<evidence type="ECO:0000313" key="1">
    <source>
        <dbReference type="EMBL" id="SEL72340.1"/>
    </source>
</evidence>
<dbReference type="CDD" id="cd00248">
    <property type="entry name" value="Mth938-like"/>
    <property type="match status" value="1"/>
</dbReference>
<dbReference type="Proteomes" id="UP000199283">
    <property type="component" value="Unassembled WGS sequence"/>
</dbReference>
<dbReference type="SUPFAM" id="SSF64076">
    <property type="entry name" value="MTH938-like"/>
    <property type="match status" value="1"/>
</dbReference>
<dbReference type="Pfam" id="PF04430">
    <property type="entry name" value="DUF498"/>
    <property type="match status" value="1"/>
</dbReference>
<evidence type="ECO:0000313" key="2">
    <source>
        <dbReference type="Proteomes" id="UP000199283"/>
    </source>
</evidence>
<protein>
    <submittedName>
        <fullName evidence="1">Uncharacterized conserved protein, contains Mth938-like domain</fullName>
    </submittedName>
</protein>
<reference evidence="1 2" key="1">
    <citation type="submission" date="2016-10" db="EMBL/GenBank/DDBJ databases">
        <authorList>
            <person name="de Groot N.N."/>
        </authorList>
    </citation>
    <scope>NUCLEOTIDE SEQUENCE [LARGE SCALE GENOMIC DNA]</scope>
    <source>
        <strain evidence="1 2">DSM 14858</strain>
    </source>
</reference>
<sequence length="159" mass="16241">MSFQTFAGPGLLHTAHVIIAGAALAAAINPEFVMNLTEVTFHDARPFDGYGPGFFRVGGEVHHGALVLHAGGLSSWDGYADAAALTRLADAVDVVLVGTGREVAHVPGDLRTAVEGVGIGLEVMSTPAACRTYNVLMGEGRRVAAAVLPVVGPTGDVPA</sequence>
<accession>A0A1H7SI54</accession>
<organism evidence="1 2">
    <name type="scientific">Jannaschia helgolandensis</name>
    <dbReference type="NCBI Taxonomy" id="188906"/>
    <lineage>
        <taxon>Bacteria</taxon>
        <taxon>Pseudomonadati</taxon>
        <taxon>Pseudomonadota</taxon>
        <taxon>Alphaproteobacteria</taxon>
        <taxon>Rhodobacterales</taxon>
        <taxon>Roseobacteraceae</taxon>
        <taxon>Jannaschia</taxon>
    </lineage>
</organism>
<gene>
    <name evidence="1" type="ORF">SAMN04488526_3372</name>
</gene>